<accession>A0A6C0IMX1</accession>
<evidence type="ECO:0008006" key="3">
    <source>
        <dbReference type="Google" id="ProtNLM"/>
    </source>
</evidence>
<dbReference type="EMBL" id="MN740217">
    <property type="protein sequence ID" value="QHT94169.1"/>
    <property type="molecule type" value="Genomic_DNA"/>
</dbReference>
<evidence type="ECO:0000313" key="2">
    <source>
        <dbReference type="EMBL" id="QHT94169.1"/>
    </source>
</evidence>
<protein>
    <recommendedName>
        <fullName evidence="3">HNH endonuclease</fullName>
    </recommendedName>
</protein>
<evidence type="ECO:0000256" key="1">
    <source>
        <dbReference type="SAM" id="MobiDB-lite"/>
    </source>
</evidence>
<sequence length="167" mass="19898">MEKKIIQLPKESNKSAKPSEKKKREVVSHRDWDTDINITNAFEQIKNNTKEGGSNLVYKELTKKRSSYMSQDKKKKLYDENKFILLDEIIDKIIACDSKCFYCKKEVFILYENIREPLQWSLERIDNAEGHNESNVEISCLHCNLHRKTMHYERYKFTKEMTLIKKG</sequence>
<feature type="region of interest" description="Disordered" evidence="1">
    <location>
        <begin position="1"/>
        <end position="29"/>
    </location>
</feature>
<reference evidence="2" key="1">
    <citation type="journal article" date="2020" name="Nature">
        <title>Giant virus diversity and host interactions through global metagenomics.</title>
        <authorList>
            <person name="Schulz F."/>
            <person name="Roux S."/>
            <person name="Paez-Espino D."/>
            <person name="Jungbluth S."/>
            <person name="Walsh D.A."/>
            <person name="Denef V.J."/>
            <person name="McMahon K.D."/>
            <person name="Konstantinidis K.T."/>
            <person name="Eloe-Fadrosh E.A."/>
            <person name="Kyrpides N.C."/>
            <person name="Woyke T."/>
        </authorList>
    </citation>
    <scope>NUCLEOTIDE SEQUENCE</scope>
    <source>
        <strain evidence="2">GVMAG-M-3300024258-28</strain>
    </source>
</reference>
<proteinExistence type="predicted"/>
<name>A0A6C0IMX1_9ZZZZ</name>
<organism evidence="2">
    <name type="scientific">viral metagenome</name>
    <dbReference type="NCBI Taxonomy" id="1070528"/>
    <lineage>
        <taxon>unclassified sequences</taxon>
        <taxon>metagenomes</taxon>
        <taxon>organismal metagenomes</taxon>
    </lineage>
</organism>
<dbReference type="AlphaFoldDB" id="A0A6C0IMX1"/>
<dbReference type="Gene3D" id="3.30.40.220">
    <property type="match status" value="1"/>
</dbReference>